<dbReference type="AlphaFoldDB" id="A0A014N533"/>
<feature type="region of interest" description="Disordered" evidence="4">
    <location>
        <begin position="1"/>
        <end position="22"/>
    </location>
</feature>
<dbReference type="GO" id="GO:0008483">
    <property type="term" value="F:transaminase activity"/>
    <property type="evidence" value="ECO:0007669"/>
    <property type="project" value="UniProtKB-KW"/>
</dbReference>
<dbReference type="InterPro" id="IPR015422">
    <property type="entry name" value="PyrdxlP-dep_Trfase_small"/>
</dbReference>
<dbReference type="Proteomes" id="UP000030151">
    <property type="component" value="Unassembled WGS sequence"/>
</dbReference>
<evidence type="ECO:0000256" key="2">
    <source>
        <dbReference type="ARBA" id="ARBA00022898"/>
    </source>
</evidence>
<dbReference type="PANTHER" id="PTHR43094:SF1">
    <property type="entry name" value="AMINOTRANSFERASE CLASS-III"/>
    <property type="match status" value="1"/>
</dbReference>
<evidence type="ECO:0000256" key="4">
    <source>
        <dbReference type="SAM" id="MobiDB-lite"/>
    </source>
</evidence>
<dbReference type="Gene3D" id="3.90.1150.10">
    <property type="entry name" value="Aspartate Aminotransferase, domain 1"/>
    <property type="match status" value="1"/>
</dbReference>
<keyword evidence="5" id="KW-0808">Transferase</keyword>
<dbReference type="HOGENOM" id="CLU_016922_4_0_1"/>
<keyword evidence="5" id="KW-0032">Aminotransferase</keyword>
<protein>
    <submittedName>
        <fullName evidence="5">Aminotransferase class-III domain protein</fullName>
    </submittedName>
</protein>
<organism evidence="5 6">
    <name type="scientific">Metarhizium robertsii</name>
    <dbReference type="NCBI Taxonomy" id="568076"/>
    <lineage>
        <taxon>Eukaryota</taxon>
        <taxon>Fungi</taxon>
        <taxon>Dikarya</taxon>
        <taxon>Ascomycota</taxon>
        <taxon>Pezizomycotina</taxon>
        <taxon>Sordariomycetes</taxon>
        <taxon>Hypocreomycetidae</taxon>
        <taxon>Hypocreales</taxon>
        <taxon>Clavicipitaceae</taxon>
        <taxon>Metarhizium</taxon>
    </lineage>
</organism>
<name>A0A014N533_9HYPO</name>
<dbReference type="CDD" id="cd00610">
    <property type="entry name" value="OAT_like"/>
    <property type="match status" value="1"/>
</dbReference>
<proteinExistence type="inferred from homology"/>
<dbReference type="GO" id="GO:0005829">
    <property type="term" value="C:cytosol"/>
    <property type="evidence" value="ECO:0007669"/>
    <property type="project" value="TreeGrafter"/>
</dbReference>
<dbReference type="InterPro" id="IPR015424">
    <property type="entry name" value="PyrdxlP-dep_Trfase"/>
</dbReference>
<dbReference type="eggNOG" id="KOG1404">
    <property type="taxonomic scope" value="Eukaryota"/>
</dbReference>
<dbReference type="Gene3D" id="3.40.640.10">
    <property type="entry name" value="Type I PLP-dependent aspartate aminotransferase-like (Major domain)"/>
    <property type="match status" value="1"/>
</dbReference>
<dbReference type="GO" id="GO:0030170">
    <property type="term" value="F:pyridoxal phosphate binding"/>
    <property type="evidence" value="ECO:0007669"/>
    <property type="project" value="InterPro"/>
</dbReference>
<keyword evidence="2 3" id="KW-0663">Pyridoxal phosphate</keyword>
<reference evidence="5 6" key="1">
    <citation type="submission" date="2014-02" db="EMBL/GenBank/DDBJ databases">
        <title>The genome sequence of the entomopathogenic fungus Metarhizium robertsii ARSEF 2575.</title>
        <authorList>
            <person name="Giuliano Garisto Donzelli B."/>
            <person name="Roe B.A."/>
            <person name="Macmil S.L."/>
            <person name="Krasnoff S.B."/>
            <person name="Gibson D.M."/>
        </authorList>
    </citation>
    <scope>NUCLEOTIDE SEQUENCE [LARGE SCALE GENOMIC DNA]</scope>
    <source>
        <strain evidence="5 6">ARSEF 2575</strain>
    </source>
</reference>
<sequence length="496" mass="53386">MPSSSGTKLATEPGGAGRNQLMHSSNAHEPYLLHPLPAKQPLLVENAAGMFSTLKTGHRVLDACGVSIIDHGSGAVRTAIVEQMNKVSYTHSMMHTNDAAEALARFLLQDQSLGLTKAYFVGSGSEAMESAMKLATSYHNANGEPGRTHFVSRKQAYHGNTIGAMSISTHLGRKAPYVTAFNRLDVSHVSAAYAYRGQHADKTEVQYAARLVRELEAEFLKVGPHRVAAFVAETVGGSTAGCITPPKTYFEGVRRICTKYGLLLILDEVMCGSGRTGTYFAFEAEGQVQPDLVAIGKGLSGGYLPIAATLVRGRVYDAIESNGGFVHGHTYQAHPVGCAAALAVQKIVRRVDMLSRCKQLGALLENLLKQSLQGSKYVGDIRGRGLFWAVEFVEDTNSKQPLDAMFAFANKMRSLAHEHGVAILSGSGTADGLVGDHIMLAPPLLITKRELWMLVSIVKLVYVQAETAYDEAKVRGANKAITTTYQPPQTKASQHC</sequence>
<dbReference type="OrthoDB" id="5419315at2759"/>
<accession>A0A014N533</accession>
<dbReference type="InterPro" id="IPR005814">
    <property type="entry name" value="Aminotrans_3"/>
</dbReference>
<dbReference type="SUPFAM" id="SSF53383">
    <property type="entry name" value="PLP-dependent transferases"/>
    <property type="match status" value="1"/>
</dbReference>
<comment type="similarity">
    <text evidence="1 3">Belongs to the class-III pyridoxal-phosphate-dependent aminotransferase family.</text>
</comment>
<evidence type="ECO:0000313" key="6">
    <source>
        <dbReference type="Proteomes" id="UP000030151"/>
    </source>
</evidence>
<gene>
    <name evidence="5" type="ORF">X797_012128</name>
</gene>
<dbReference type="PANTHER" id="PTHR43094">
    <property type="entry name" value="AMINOTRANSFERASE"/>
    <property type="match status" value="1"/>
</dbReference>
<dbReference type="Pfam" id="PF00202">
    <property type="entry name" value="Aminotran_3"/>
    <property type="match status" value="1"/>
</dbReference>
<comment type="caution">
    <text evidence="5">The sequence shown here is derived from an EMBL/GenBank/DDBJ whole genome shotgun (WGS) entry which is preliminary data.</text>
</comment>
<evidence type="ECO:0000256" key="1">
    <source>
        <dbReference type="ARBA" id="ARBA00008954"/>
    </source>
</evidence>
<evidence type="ECO:0000313" key="5">
    <source>
        <dbReference type="EMBL" id="EXU94793.1"/>
    </source>
</evidence>
<evidence type="ECO:0000256" key="3">
    <source>
        <dbReference type="RuleBase" id="RU003560"/>
    </source>
</evidence>
<dbReference type="EMBL" id="JELW01000150">
    <property type="protein sequence ID" value="EXU94793.1"/>
    <property type="molecule type" value="Genomic_DNA"/>
</dbReference>
<dbReference type="InterPro" id="IPR015421">
    <property type="entry name" value="PyrdxlP-dep_Trfase_major"/>
</dbReference>